<dbReference type="Proteomes" id="UP001152622">
    <property type="component" value="Chromosome 4"/>
</dbReference>
<accession>A0A9Q1FSK7</accession>
<evidence type="ECO:0000313" key="1">
    <source>
        <dbReference type="EMBL" id="KAJ8365131.1"/>
    </source>
</evidence>
<dbReference type="AlphaFoldDB" id="A0A9Q1FSK7"/>
<keyword evidence="2" id="KW-1185">Reference proteome</keyword>
<evidence type="ECO:0000313" key="2">
    <source>
        <dbReference type="Proteomes" id="UP001152622"/>
    </source>
</evidence>
<proteinExistence type="predicted"/>
<reference evidence="1" key="1">
    <citation type="journal article" date="2023" name="Science">
        <title>Genome structures resolve the early diversification of teleost fishes.</title>
        <authorList>
            <person name="Parey E."/>
            <person name="Louis A."/>
            <person name="Montfort J."/>
            <person name="Bouchez O."/>
            <person name="Roques C."/>
            <person name="Iampietro C."/>
            <person name="Lluch J."/>
            <person name="Castinel A."/>
            <person name="Donnadieu C."/>
            <person name="Desvignes T."/>
            <person name="Floi Bucao C."/>
            <person name="Jouanno E."/>
            <person name="Wen M."/>
            <person name="Mejri S."/>
            <person name="Dirks R."/>
            <person name="Jansen H."/>
            <person name="Henkel C."/>
            <person name="Chen W.J."/>
            <person name="Zahm M."/>
            <person name="Cabau C."/>
            <person name="Klopp C."/>
            <person name="Thompson A.W."/>
            <person name="Robinson-Rechavi M."/>
            <person name="Braasch I."/>
            <person name="Lecointre G."/>
            <person name="Bobe J."/>
            <person name="Postlethwait J.H."/>
            <person name="Berthelot C."/>
            <person name="Roest Crollius H."/>
            <person name="Guiguen Y."/>
        </authorList>
    </citation>
    <scope>NUCLEOTIDE SEQUENCE</scope>
    <source>
        <strain evidence="1">WJC10195</strain>
    </source>
</reference>
<organism evidence="1 2">
    <name type="scientific">Synaphobranchus kaupii</name>
    <name type="common">Kaup's arrowtooth eel</name>
    <dbReference type="NCBI Taxonomy" id="118154"/>
    <lineage>
        <taxon>Eukaryota</taxon>
        <taxon>Metazoa</taxon>
        <taxon>Chordata</taxon>
        <taxon>Craniata</taxon>
        <taxon>Vertebrata</taxon>
        <taxon>Euteleostomi</taxon>
        <taxon>Actinopterygii</taxon>
        <taxon>Neopterygii</taxon>
        <taxon>Teleostei</taxon>
        <taxon>Anguilliformes</taxon>
        <taxon>Synaphobranchidae</taxon>
        <taxon>Synaphobranchus</taxon>
    </lineage>
</organism>
<gene>
    <name evidence="1" type="ORF">SKAU_G00139620</name>
</gene>
<comment type="caution">
    <text evidence="1">The sequence shown here is derived from an EMBL/GenBank/DDBJ whole genome shotgun (WGS) entry which is preliminary data.</text>
</comment>
<name>A0A9Q1FSK7_SYNKA</name>
<dbReference type="EMBL" id="JAINUF010000004">
    <property type="protein sequence ID" value="KAJ8365131.1"/>
    <property type="molecule type" value="Genomic_DNA"/>
</dbReference>
<protein>
    <submittedName>
        <fullName evidence="1">Uncharacterized protein</fullName>
    </submittedName>
</protein>
<sequence length="143" mass="15857">MTGRKLSAPERRNRHTQSAASVRLAFFIASRANCYRSVQAVAADARSRERVSETEWRRTIKALLKSSADVLAAACQARHLLRFHRVRRLPRRGRGLGLASLITLITEVAKSPPPHQVGHLHWAGVQEAVPFGTVFVELRSSAA</sequence>